<feature type="transmembrane region" description="Helical" evidence="6">
    <location>
        <begin position="165"/>
        <end position="186"/>
    </location>
</feature>
<accession>A0A6A1W5A0</accession>
<dbReference type="Pfam" id="PF01554">
    <property type="entry name" value="MatE"/>
    <property type="match status" value="2"/>
</dbReference>
<dbReference type="GO" id="GO:0016020">
    <property type="term" value="C:membrane"/>
    <property type="evidence" value="ECO:0007669"/>
    <property type="project" value="UniProtKB-SubCell"/>
</dbReference>
<feature type="transmembrane region" description="Helical" evidence="6">
    <location>
        <begin position="450"/>
        <end position="471"/>
    </location>
</feature>
<keyword evidence="5 6" id="KW-0472">Membrane</keyword>
<keyword evidence="9" id="KW-1185">Reference proteome</keyword>
<feature type="transmembrane region" description="Helical" evidence="6">
    <location>
        <begin position="51"/>
        <end position="71"/>
    </location>
</feature>
<feature type="transmembrane region" description="Helical" evidence="6">
    <location>
        <begin position="420"/>
        <end position="444"/>
    </location>
</feature>
<evidence type="ECO:0000256" key="3">
    <source>
        <dbReference type="ARBA" id="ARBA00022692"/>
    </source>
</evidence>
<dbReference type="InterPro" id="IPR002528">
    <property type="entry name" value="MATE_fam"/>
</dbReference>
<dbReference type="NCBIfam" id="TIGR00797">
    <property type="entry name" value="matE"/>
    <property type="match status" value="1"/>
</dbReference>
<evidence type="ECO:0000256" key="4">
    <source>
        <dbReference type="ARBA" id="ARBA00022989"/>
    </source>
</evidence>
<feature type="transmembrane region" description="Helical" evidence="6">
    <location>
        <begin position="132"/>
        <end position="153"/>
    </location>
</feature>
<dbReference type="InterPro" id="IPR045069">
    <property type="entry name" value="MATE_euk"/>
</dbReference>
<reference evidence="8 9" key="1">
    <citation type="journal article" date="2019" name="Plant Biotechnol. J.">
        <title>The red bayberry genome and genetic basis of sex determination.</title>
        <authorList>
            <person name="Jia H.M."/>
            <person name="Jia H.J."/>
            <person name="Cai Q.L."/>
            <person name="Wang Y."/>
            <person name="Zhao H.B."/>
            <person name="Yang W.F."/>
            <person name="Wang G.Y."/>
            <person name="Li Y.H."/>
            <person name="Zhan D.L."/>
            <person name="Shen Y.T."/>
            <person name="Niu Q.F."/>
            <person name="Chang L."/>
            <person name="Qiu J."/>
            <person name="Zhao L."/>
            <person name="Xie H.B."/>
            <person name="Fu W.Y."/>
            <person name="Jin J."/>
            <person name="Li X.W."/>
            <person name="Jiao Y."/>
            <person name="Zhou C.C."/>
            <person name="Tu T."/>
            <person name="Chai C.Y."/>
            <person name="Gao J.L."/>
            <person name="Fan L.J."/>
            <person name="van de Weg E."/>
            <person name="Wang J.Y."/>
            <person name="Gao Z.S."/>
        </authorList>
    </citation>
    <scope>NUCLEOTIDE SEQUENCE [LARGE SCALE GENOMIC DNA]</scope>
    <source>
        <tissue evidence="8">Leaves</tissue>
    </source>
</reference>
<comment type="similarity">
    <text evidence="2 6">Belongs to the multi antimicrobial extrusion (MATE) (TC 2.A.66.1) family.</text>
</comment>
<dbReference type="GO" id="GO:0015297">
    <property type="term" value="F:antiporter activity"/>
    <property type="evidence" value="ECO:0007669"/>
    <property type="project" value="InterPro"/>
</dbReference>
<dbReference type="PANTHER" id="PTHR11206">
    <property type="entry name" value="MULTIDRUG RESISTANCE PROTEIN"/>
    <property type="match status" value="1"/>
</dbReference>
<feature type="transmembrane region" description="Helical" evidence="6">
    <location>
        <begin position="314"/>
        <end position="335"/>
    </location>
</feature>
<evidence type="ECO:0000313" key="9">
    <source>
        <dbReference type="Proteomes" id="UP000516437"/>
    </source>
</evidence>
<feature type="region of interest" description="Disordered" evidence="7">
    <location>
        <begin position="1"/>
        <end position="34"/>
    </location>
</feature>
<proteinExistence type="inferred from homology"/>
<dbReference type="OrthoDB" id="2126698at2759"/>
<feature type="transmembrane region" description="Helical" evidence="6">
    <location>
        <begin position="347"/>
        <end position="371"/>
    </location>
</feature>
<gene>
    <name evidence="8" type="ORF">CJ030_MR3G009894</name>
</gene>
<dbReference type="EMBL" id="RXIC02000021">
    <property type="protein sequence ID" value="KAB1220434.1"/>
    <property type="molecule type" value="Genomic_DNA"/>
</dbReference>
<evidence type="ECO:0000256" key="5">
    <source>
        <dbReference type="ARBA" id="ARBA00023136"/>
    </source>
</evidence>
<protein>
    <recommendedName>
        <fullName evidence="6">Protein DETOXIFICATION</fullName>
    </recommendedName>
    <alternativeName>
        <fullName evidence="6">Multidrug and toxic compound extrusion protein</fullName>
    </alternativeName>
</protein>
<evidence type="ECO:0000313" key="8">
    <source>
        <dbReference type="EMBL" id="KAB1220434.1"/>
    </source>
</evidence>
<dbReference type="GO" id="GO:0042910">
    <property type="term" value="F:xenobiotic transmembrane transporter activity"/>
    <property type="evidence" value="ECO:0007669"/>
    <property type="project" value="InterPro"/>
</dbReference>
<feature type="transmembrane region" description="Helical" evidence="6">
    <location>
        <begin position="83"/>
        <end position="111"/>
    </location>
</feature>
<sequence>MGMGVKGEEEDPLLVSDPGQDEEQQQEQVQHREANVGSVVRETWSESKKMWAIAGPSILSRLAMFSMTVVTQSFSGHLSDLDLAAISIASTVIIAITFGFLLGMASALETFCGQAYGAKQYHMLGIYLQRSWIVLFLCSLLLLPLFVFATPILKLLGQSNAVAEQSGVVAMWLIPMHLCFPFQFTLQRFLQSQLKTGVIAWISGGALAIHVLVSWLFVYNLRVGIVGAALTLDFSWWVSVFGLFGYVVSGRCPHSWTGLLAQAFVGLWEFFKLSAASGVMLALENFYYSVLIIVSGYLHNTEVAVDALSISITIFGWESMIPLGFLAAAGVRVANELGAGNAKGAKFATTVSVLTSLVVGLLFWSTIMAFHEKLAMIFTSSSSVITMVNELAVLLAFTVLLNSIQPVLSGVAIGCGWHGVVAFINIGSYYLIGVPLGFFLGWLLPFGVTSIWSGMIGGTVVRTVILAIITFRCEWEKEAQKAQIHIRMDELPTTNLCPSNALTYVAM</sequence>
<feature type="transmembrane region" description="Helical" evidence="6">
    <location>
        <begin position="391"/>
        <end position="413"/>
    </location>
</feature>
<dbReference type="Proteomes" id="UP000516437">
    <property type="component" value="Chromosome 3"/>
</dbReference>
<feature type="transmembrane region" description="Helical" evidence="6">
    <location>
        <begin position="270"/>
        <end position="294"/>
    </location>
</feature>
<dbReference type="AlphaFoldDB" id="A0A6A1W5A0"/>
<keyword evidence="3 6" id="KW-0812">Transmembrane</keyword>
<evidence type="ECO:0000256" key="2">
    <source>
        <dbReference type="ARBA" id="ARBA00010199"/>
    </source>
</evidence>
<dbReference type="CDD" id="cd13132">
    <property type="entry name" value="MATE_eukaryotic"/>
    <property type="match status" value="1"/>
</dbReference>
<comment type="caution">
    <text evidence="8">The sequence shown here is derived from an EMBL/GenBank/DDBJ whole genome shotgun (WGS) entry which is preliminary data.</text>
</comment>
<name>A0A6A1W5A0_9ROSI</name>
<feature type="transmembrane region" description="Helical" evidence="6">
    <location>
        <begin position="198"/>
        <end position="219"/>
    </location>
</feature>
<feature type="transmembrane region" description="Helical" evidence="6">
    <location>
        <begin position="225"/>
        <end position="249"/>
    </location>
</feature>
<evidence type="ECO:0000256" key="7">
    <source>
        <dbReference type="SAM" id="MobiDB-lite"/>
    </source>
</evidence>
<evidence type="ECO:0000256" key="1">
    <source>
        <dbReference type="ARBA" id="ARBA00004141"/>
    </source>
</evidence>
<evidence type="ECO:0000256" key="6">
    <source>
        <dbReference type="RuleBase" id="RU004914"/>
    </source>
</evidence>
<keyword evidence="4 6" id="KW-1133">Transmembrane helix</keyword>
<comment type="subcellular location">
    <subcellularLocation>
        <location evidence="1">Membrane</location>
        <topology evidence="1">Multi-pass membrane protein</topology>
    </subcellularLocation>
</comment>
<organism evidence="8 9">
    <name type="scientific">Morella rubra</name>
    <name type="common">Chinese bayberry</name>
    <dbReference type="NCBI Taxonomy" id="262757"/>
    <lineage>
        <taxon>Eukaryota</taxon>
        <taxon>Viridiplantae</taxon>
        <taxon>Streptophyta</taxon>
        <taxon>Embryophyta</taxon>
        <taxon>Tracheophyta</taxon>
        <taxon>Spermatophyta</taxon>
        <taxon>Magnoliopsida</taxon>
        <taxon>eudicotyledons</taxon>
        <taxon>Gunneridae</taxon>
        <taxon>Pentapetalae</taxon>
        <taxon>rosids</taxon>
        <taxon>fabids</taxon>
        <taxon>Fagales</taxon>
        <taxon>Myricaceae</taxon>
        <taxon>Morella</taxon>
    </lineage>
</organism>
<dbReference type="GO" id="GO:1990961">
    <property type="term" value="P:xenobiotic detoxification by transmembrane export across the plasma membrane"/>
    <property type="evidence" value="ECO:0007669"/>
    <property type="project" value="InterPro"/>
</dbReference>